<dbReference type="GO" id="GO:0016884">
    <property type="term" value="F:carbon-nitrogen ligase activity, with glutamine as amido-N-donor"/>
    <property type="evidence" value="ECO:0007669"/>
    <property type="project" value="InterPro"/>
</dbReference>
<evidence type="ECO:0008006" key="3">
    <source>
        <dbReference type="Google" id="ProtNLM"/>
    </source>
</evidence>
<reference evidence="1" key="1">
    <citation type="journal article" date="2016" name="Genome Announc.">
        <title>Draft Genome Sequence of the Syntrophic Lactate-Degrading Bacterium Tepidanaerobacter syntrophicus JLT.</title>
        <authorList>
            <person name="Matsuura N."/>
            <person name="Ohashi A."/>
            <person name="Tourlousse D.M."/>
            <person name="Sekiguchi Y."/>
        </authorList>
    </citation>
    <scope>NUCLEOTIDE SEQUENCE [LARGE SCALE GENOMIC DNA]</scope>
    <source>
        <strain evidence="1">JL</strain>
    </source>
</reference>
<dbReference type="Gene3D" id="1.10.10.410">
    <property type="match status" value="1"/>
</dbReference>
<dbReference type="PANTHER" id="PTHR28055">
    <property type="entry name" value="ALTERED INHERITANCE OF MITOCHONDRIA PROTEIN 41, MITOCHONDRIAL"/>
    <property type="match status" value="1"/>
</dbReference>
<organism evidence="1">
    <name type="scientific">Tepidanaerobacter syntrophicus</name>
    <dbReference type="NCBI Taxonomy" id="224999"/>
    <lineage>
        <taxon>Bacteria</taxon>
        <taxon>Bacillati</taxon>
        <taxon>Bacillota</taxon>
        <taxon>Clostridia</taxon>
        <taxon>Thermosediminibacterales</taxon>
        <taxon>Tepidanaerobacteraceae</taxon>
        <taxon>Tepidanaerobacter</taxon>
    </lineage>
</organism>
<dbReference type="AlphaFoldDB" id="A0A0U9HFE1"/>
<dbReference type="EMBL" id="DF977002">
    <property type="protein sequence ID" value="GAQ25545.1"/>
    <property type="molecule type" value="Genomic_DNA"/>
</dbReference>
<protein>
    <recommendedName>
        <fullName evidence="3">GatB/YqeY domain-containing protein</fullName>
    </recommendedName>
</protein>
<dbReference type="Pfam" id="PF09424">
    <property type="entry name" value="YqeY"/>
    <property type="match status" value="1"/>
</dbReference>
<dbReference type="SUPFAM" id="SSF89095">
    <property type="entry name" value="GatB/YqeY motif"/>
    <property type="match status" value="1"/>
</dbReference>
<dbReference type="Gene3D" id="1.10.1510.10">
    <property type="entry name" value="Uncharacterised protein YqeY/AIM41 PF09424, N-terminal domain"/>
    <property type="match status" value="1"/>
</dbReference>
<name>A0A0U9HFE1_9FIRM</name>
<dbReference type="STRING" id="224999.GCA_001485475_01575"/>
<dbReference type="Proteomes" id="UP000062160">
    <property type="component" value="Unassembled WGS sequence"/>
</dbReference>
<dbReference type="InterPro" id="IPR003789">
    <property type="entry name" value="Asn/Gln_tRNA_amidoTrase-B-like"/>
</dbReference>
<gene>
    <name evidence="1" type="ORF">TSYNT_873</name>
</gene>
<dbReference type="InterPro" id="IPR023168">
    <property type="entry name" value="GatB_Yqey_C_2"/>
</dbReference>
<evidence type="ECO:0000313" key="2">
    <source>
        <dbReference type="Proteomes" id="UP000062160"/>
    </source>
</evidence>
<keyword evidence="2" id="KW-1185">Reference proteome</keyword>
<dbReference type="InterPro" id="IPR019004">
    <property type="entry name" value="YqeY/Aim41"/>
</dbReference>
<proteinExistence type="predicted"/>
<evidence type="ECO:0000313" key="1">
    <source>
        <dbReference type="EMBL" id="GAQ25545.1"/>
    </source>
</evidence>
<sequence>MSLKDMLNEDMKVALKSGDKDRLSVIRMAKSAIVYAEKEKCHELNDEEVVEVLLKEIKKRKNDISEYERLGKSEVVESLEKEIEVLSKYLPQQLTAEELEEIVRQSIREVGATSIKDMGKVMGAVMPKIKGRADGSLVSETVKKFLQQ</sequence>
<dbReference type="InterPro" id="IPR042184">
    <property type="entry name" value="YqeY/Aim41_N"/>
</dbReference>
<dbReference type="PANTHER" id="PTHR28055:SF1">
    <property type="entry name" value="ALTERED INHERITANCE OF MITOCHONDRIA PROTEIN 41, MITOCHONDRIAL"/>
    <property type="match status" value="1"/>
</dbReference>
<dbReference type="RefSeq" id="WP_059032958.1">
    <property type="nucleotide sequence ID" value="NZ_BSDN01000001.1"/>
</dbReference>
<accession>A0A0U9HFE1</accession>
<dbReference type="OrthoDB" id="9794041at2"/>